<proteinExistence type="predicted"/>
<evidence type="ECO:0000313" key="1">
    <source>
        <dbReference type="EMBL" id="VFJ95228.1"/>
    </source>
</evidence>
<sequence>MALHPDFPTSPHHILDPEVRWFPADEALRETTMDKLMPPLVAQLRRKVKAFRDSGYAGASETSRSLLVWWFEEPHLLPGGDTIMGSFRYYISDYDVLYGKVKSFVRDSLFGKVVDLESSNTLRNLSEPTATKTVIEGFKRAIDDLTVRDRGGVEIHGTIATAKHPTVRGEGPGLHDPEKVGVQPDHRRQRVRTGIRLVPGWMRGCGILCEELSRGGFQTGLCRRGWDHFELLP</sequence>
<protein>
    <submittedName>
        <fullName evidence="1">Uncharacterized protein</fullName>
    </submittedName>
</protein>
<dbReference type="AlphaFoldDB" id="A0A450URQ9"/>
<name>A0A450URQ9_9GAMM</name>
<organism evidence="1">
    <name type="scientific">Candidatus Kentrum sp. LFY</name>
    <dbReference type="NCBI Taxonomy" id="2126342"/>
    <lineage>
        <taxon>Bacteria</taxon>
        <taxon>Pseudomonadati</taxon>
        <taxon>Pseudomonadota</taxon>
        <taxon>Gammaproteobacteria</taxon>
        <taxon>Candidatus Kentrum</taxon>
    </lineage>
</organism>
<gene>
    <name evidence="1" type="ORF">BECKLFY1418B_GA0070995_10675</name>
</gene>
<dbReference type="EMBL" id="CAADFF010000067">
    <property type="protein sequence ID" value="VFJ95228.1"/>
    <property type="molecule type" value="Genomic_DNA"/>
</dbReference>
<accession>A0A450URQ9</accession>
<reference evidence="1" key="1">
    <citation type="submission" date="2019-02" db="EMBL/GenBank/DDBJ databases">
        <authorList>
            <person name="Gruber-Vodicka R. H."/>
            <person name="Seah K. B. B."/>
        </authorList>
    </citation>
    <scope>NUCLEOTIDE SEQUENCE</scope>
    <source>
        <strain evidence="1">BECK_M7</strain>
    </source>
</reference>